<keyword evidence="2 7" id="KW-0813">Transport</keyword>
<keyword evidence="5 7" id="KW-1133">Transmembrane helix</keyword>
<evidence type="ECO:0000256" key="4">
    <source>
        <dbReference type="ARBA" id="ARBA00022692"/>
    </source>
</evidence>
<evidence type="ECO:0000256" key="1">
    <source>
        <dbReference type="ARBA" id="ARBA00004651"/>
    </source>
</evidence>
<dbReference type="InterPro" id="IPR000515">
    <property type="entry name" value="MetI-like"/>
</dbReference>
<accession>A0A4R2QVC2</accession>
<evidence type="ECO:0000256" key="3">
    <source>
        <dbReference type="ARBA" id="ARBA00022475"/>
    </source>
</evidence>
<comment type="caution">
    <text evidence="9">The sequence shown here is derived from an EMBL/GenBank/DDBJ whole genome shotgun (WGS) entry which is preliminary data.</text>
</comment>
<evidence type="ECO:0000256" key="2">
    <source>
        <dbReference type="ARBA" id="ARBA00022448"/>
    </source>
</evidence>
<proteinExistence type="inferred from homology"/>
<feature type="transmembrane region" description="Helical" evidence="7">
    <location>
        <begin position="101"/>
        <end position="119"/>
    </location>
</feature>
<dbReference type="Pfam" id="PF00528">
    <property type="entry name" value="BPD_transp_1"/>
    <property type="match status" value="1"/>
</dbReference>
<dbReference type="SUPFAM" id="SSF161098">
    <property type="entry name" value="MetI-like"/>
    <property type="match status" value="1"/>
</dbReference>
<keyword evidence="4 7" id="KW-0812">Transmembrane</keyword>
<dbReference type="Pfam" id="PF19300">
    <property type="entry name" value="BPD_transp_1_N"/>
    <property type="match status" value="1"/>
</dbReference>
<feature type="transmembrane region" description="Helical" evidence="7">
    <location>
        <begin position="178"/>
        <end position="197"/>
    </location>
</feature>
<feature type="transmembrane region" description="Helical" evidence="7">
    <location>
        <begin position="131"/>
        <end position="158"/>
    </location>
</feature>
<evidence type="ECO:0000313" key="10">
    <source>
        <dbReference type="Proteomes" id="UP000294911"/>
    </source>
</evidence>
<dbReference type="CDD" id="cd06261">
    <property type="entry name" value="TM_PBP2"/>
    <property type="match status" value="1"/>
</dbReference>
<dbReference type="GO" id="GO:0055085">
    <property type="term" value="P:transmembrane transport"/>
    <property type="evidence" value="ECO:0007669"/>
    <property type="project" value="InterPro"/>
</dbReference>
<feature type="domain" description="ABC transmembrane type-1" evidence="8">
    <location>
        <begin position="95"/>
        <end position="300"/>
    </location>
</feature>
<feature type="transmembrane region" description="Helical" evidence="7">
    <location>
        <begin position="12"/>
        <end position="30"/>
    </location>
</feature>
<name>A0A4R2QVC2_9PSEU</name>
<feature type="transmembrane region" description="Helical" evidence="7">
    <location>
        <begin position="234"/>
        <end position="261"/>
    </location>
</feature>
<keyword evidence="10" id="KW-1185">Reference proteome</keyword>
<gene>
    <name evidence="9" type="ORF">EV191_10581</name>
</gene>
<comment type="similarity">
    <text evidence="7">Belongs to the binding-protein-dependent transport system permease family.</text>
</comment>
<dbReference type="GO" id="GO:0005886">
    <property type="term" value="C:plasma membrane"/>
    <property type="evidence" value="ECO:0007669"/>
    <property type="project" value="UniProtKB-SubCell"/>
</dbReference>
<reference evidence="9 10" key="1">
    <citation type="submission" date="2019-03" db="EMBL/GenBank/DDBJ databases">
        <title>Genomic Encyclopedia of Type Strains, Phase IV (KMG-IV): sequencing the most valuable type-strain genomes for metagenomic binning, comparative biology and taxonomic classification.</title>
        <authorList>
            <person name="Goeker M."/>
        </authorList>
    </citation>
    <scope>NUCLEOTIDE SEQUENCE [LARGE SCALE GENOMIC DNA]</scope>
    <source>
        <strain evidence="9 10">DSM 45765</strain>
    </source>
</reference>
<comment type="subcellular location">
    <subcellularLocation>
        <location evidence="1 7">Cell membrane</location>
        <topology evidence="1 7">Multi-pass membrane protein</topology>
    </subcellularLocation>
</comment>
<protein>
    <submittedName>
        <fullName evidence="9">Peptide/nickel transport system permease protein</fullName>
    </submittedName>
</protein>
<dbReference type="Gene3D" id="1.10.3720.10">
    <property type="entry name" value="MetI-like"/>
    <property type="match status" value="1"/>
</dbReference>
<dbReference type="PANTHER" id="PTHR43163:SF3">
    <property type="entry name" value="PEPTIDE ABC TRANSPORTER PERMEASE PROTEIN"/>
    <property type="match status" value="1"/>
</dbReference>
<dbReference type="Proteomes" id="UP000294911">
    <property type="component" value="Unassembled WGS sequence"/>
</dbReference>
<dbReference type="RefSeq" id="WP_132877472.1">
    <property type="nucleotide sequence ID" value="NZ_SLXQ01000005.1"/>
</dbReference>
<dbReference type="InterPro" id="IPR045621">
    <property type="entry name" value="BPD_transp_1_N"/>
</dbReference>
<keyword evidence="3" id="KW-1003">Cell membrane</keyword>
<keyword evidence="6 7" id="KW-0472">Membrane</keyword>
<organism evidence="9 10">
    <name type="scientific">Tamaricihabitans halophyticus</name>
    <dbReference type="NCBI Taxonomy" id="1262583"/>
    <lineage>
        <taxon>Bacteria</taxon>
        <taxon>Bacillati</taxon>
        <taxon>Actinomycetota</taxon>
        <taxon>Actinomycetes</taxon>
        <taxon>Pseudonocardiales</taxon>
        <taxon>Pseudonocardiaceae</taxon>
        <taxon>Tamaricihabitans</taxon>
    </lineage>
</organism>
<dbReference type="InterPro" id="IPR035906">
    <property type="entry name" value="MetI-like_sf"/>
</dbReference>
<evidence type="ECO:0000256" key="6">
    <source>
        <dbReference type="ARBA" id="ARBA00023136"/>
    </source>
</evidence>
<evidence type="ECO:0000256" key="7">
    <source>
        <dbReference type="RuleBase" id="RU363032"/>
    </source>
</evidence>
<dbReference type="PROSITE" id="PS50928">
    <property type="entry name" value="ABC_TM1"/>
    <property type="match status" value="1"/>
</dbReference>
<evidence type="ECO:0000313" key="9">
    <source>
        <dbReference type="EMBL" id="TCP53019.1"/>
    </source>
</evidence>
<feature type="transmembrane region" description="Helical" evidence="7">
    <location>
        <begin position="281"/>
        <end position="300"/>
    </location>
</feature>
<sequence length="314" mass="33797">MRTFLARRAGLALIQLFVVGTIVFLLARLIPGDPARAVLGDNATEDQVAQVRELMNLDAPQWEQYFGFWGNLLRGDLGVSLISGRTVLEDLPVRMGNSLELVLLALALAMAIGIPLGRLAATKANKAIDHIVTGGAILGISLPVFVLGTLLLLVLGVWWPVLPPERFVSFAEDPLTHLRVLLLPVLTLTAASTAVVARMTRSAMLETLSADYVRTARAKGLREKHVVRRHALRAAMLPIVSVSSVELTTLIGSTVLVESIFGWPGMSSLLMNAVTVRDYPVIQAVVLATATIVIVVNLIADITVRALDPRAESV</sequence>
<evidence type="ECO:0000259" key="8">
    <source>
        <dbReference type="PROSITE" id="PS50928"/>
    </source>
</evidence>
<dbReference type="AlphaFoldDB" id="A0A4R2QVC2"/>
<dbReference type="PANTHER" id="PTHR43163">
    <property type="entry name" value="DIPEPTIDE TRANSPORT SYSTEM PERMEASE PROTEIN DPPB-RELATED"/>
    <property type="match status" value="1"/>
</dbReference>
<dbReference type="EMBL" id="SLXQ01000005">
    <property type="protein sequence ID" value="TCP53019.1"/>
    <property type="molecule type" value="Genomic_DNA"/>
</dbReference>
<evidence type="ECO:0000256" key="5">
    <source>
        <dbReference type="ARBA" id="ARBA00022989"/>
    </source>
</evidence>
<dbReference type="OrthoDB" id="9778910at2"/>